<keyword evidence="3" id="KW-1185">Reference proteome</keyword>
<dbReference type="OMA" id="NMECPRI"/>
<gene>
    <name evidence="2" type="ORF">NBR_LOCUS841</name>
</gene>
<proteinExistence type="predicted"/>
<reference evidence="4" key="1">
    <citation type="submission" date="2017-02" db="UniProtKB">
        <authorList>
            <consortium name="WormBaseParasite"/>
        </authorList>
    </citation>
    <scope>IDENTIFICATION</scope>
</reference>
<organism evidence="4">
    <name type="scientific">Nippostrongylus brasiliensis</name>
    <name type="common">Rat hookworm</name>
    <dbReference type="NCBI Taxonomy" id="27835"/>
    <lineage>
        <taxon>Eukaryota</taxon>
        <taxon>Metazoa</taxon>
        <taxon>Ecdysozoa</taxon>
        <taxon>Nematoda</taxon>
        <taxon>Chromadorea</taxon>
        <taxon>Rhabditida</taxon>
        <taxon>Rhabditina</taxon>
        <taxon>Rhabditomorpha</taxon>
        <taxon>Strongyloidea</taxon>
        <taxon>Heligmosomidae</taxon>
        <taxon>Nippostrongylus</taxon>
    </lineage>
</organism>
<evidence type="ECO:0000313" key="2">
    <source>
        <dbReference type="EMBL" id="VDL63897.1"/>
    </source>
</evidence>
<dbReference type="WBParaSite" id="NBR_0000084001-mRNA-1">
    <property type="protein sequence ID" value="NBR_0000084001-mRNA-1"/>
    <property type="gene ID" value="NBR_0000084001"/>
</dbReference>
<evidence type="ECO:0000256" key="1">
    <source>
        <dbReference type="SAM" id="SignalP"/>
    </source>
</evidence>
<reference evidence="2 3" key="2">
    <citation type="submission" date="2018-11" db="EMBL/GenBank/DDBJ databases">
        <authorList>
            <consortium name="Pathogen Informatics"/>
        </authorList>
    </citation>
    <scope>NUCLEOTIDE SEQUENCE [LARGE SCALE GENOMIC DNA]</scope>
</reference>
<dbReference type="Proteomes" id="UP000271162">
    <property type="component" value="Unassembled WGS sequence"/>
</dbReference>
<dbReference type="EMBL" id="UYSL01000488">
    <property type="protein sequence ID" value="VDL63897.1"/>
    <property type="molecule type" value="Genomic_DNA"/>
</dbReference>
<feature type="signal peptide" evidence="1">
    <location>
        <begin position="1"/>
        <end position="18"/>
    </location>
</feature>
<dbReference type="AlphaFoldDB" id="A0A0N4XE88"/>
<name>A0A0N4XE88_NIPBR</name>
<evidence type="ECO:0000313" key="4">
    <source>
        <dbReference type="WBParaSite" id="NBR_0000084001-mRNA-1"/>
    </source>
</evidence>
<keyword evidence="1" id="KW-0732">Signal</keyword>
<feature type="chain" id="PRO_5043124675" evidence="1">
    <location>
        <begin position="19"/>
        <end position="79"/>
    </location>
</feature>
<sequence length="79" mass="8708">MKMQTIVVVVLCAVIARAYDTPKCDPNGQCGLGFECYKGDCIRPRHCPQLYPVDPEPGCAVEMVVDEFNCPMPKEICGN</sequence>
<protein>
    <submittedName>
        <fullName evidence="4">TIL domain-containing protein</fullName>
    </submittedName>
</protein>
<accession>A0A0N4XE88</accession>
<evidence type="ECO:0000313" key="3">
    <source>
        <dbReference type="Proteomes" id="UP000271162"/>
    </source>
</evidence>